<dbReference type="InParanoid" id="A5DK16"/>
<evidence type="ECO:0000313" key="2">
    <source>
        <dbReference type="Proteomes" id="UP000001997"/>
    </source>
</evidence>
<evidence type="ECO:0000313" key="1">
    <source>
        <dbReference type="EMBL" id="EDK39519.2"/>
    </source>
</evidence>
<keyword evidence="2" id="KW-1185">Reference proteome</keyword>
<accession>A5DK16</accession>
<dbReference type="KEGG" id="pgu:PGUG_03617"/>
<organism evidence="1 2">
    <name type="scientific">Meyerozyma guilliermondii (strain ATCC 6260 / CBS 566 / DSM 6381 / JCM 1539 / NBRC 10279 / NRRL Y-324)</name>
    <name type="common">Yeast</name>
    <name type="synonym">Candida guilliermondii</name>
    <dbReference type="NCBI Taxonomy" id="294746"/>
    <lineage>
        <taxon>Eukaryota</taxon>
        <taxon>Fungi</taxon>
        <taxon>Dikarya</taxon>
        <taxon>Ascomycota</taxon>
        <taxon>Saccharomycotina</taxon>
        <taxon>Pichiomycetes</taxon>
        <taxon>Debaryomycetaceae</taxon>
        <taxon>Meyerozyma</taxon>
    </lineage>
</organism>
<reference evidence="1 2" key="1">
    <citation type="journal article" date="2009" name="Nature">
        <title>Evolution of pathogenicity and sexual reproduction in eight Candida genomes.</title>
        <authorList>
            <person name="Butler G."/>
            <person name="Rasmussen M.D."/>
            <person name="Lin M.F."/>
            <person name="Santos M.A."/>
            <person name="Sakthikumar S."/>
            <person name="Munro C.A."/>
            <person name="Rheinbay E."/>
            <person name="Grabherr M."/>
            <person name="Forche A."/>
            <person name="Reedy J.L."/>
            <person name="Agrafioti I."/>
            <person name="Arnaud M.B."/>
            <person name="Bates S."/>
            <person name="Brown A.J."/>
            <person name="Brunke S."/>
            <person name="Costanzo M.C."/>
            <person name="Fitzpatrick D.A."/>
            <person name="de Groot P.W."/>
            <person name="Harris D."/>
            <person name="Hoyer L.L."/>
            <person name="Hube B."/>
            <person name="Klis F.M."/>
            <person name="Kodira C."/>
            <person name="Lennard N."/>
            <person name="Logue M.E."/>
            <person name="Martin R."/>
            <person name="Neiman A.M."/>
            <person name="Nikolaou E."/>
            <person name="Quail M.A."/>
            <person name="Quinn J."/>
            <person name="Santos M.C."/>
            <person name="Schmitzberger F.F."/>
            <person name="Sherlock G."/>
            <person name="Shah P."/>
            <person name="Silverstein K.A."/>
            <person name="Skrzypek M.S."/>
            <person name="Soll D."/>
            <person name="Staggs R."/>
            <person name="Stansfield I."/>
            <person name="Stumpf M.P."/>
            <person name="Sudbery P.E."/>
            <person name="Srikantha T."/>
            <person name="Zeng Q."/>
            <person name="Berman J."/>
            <person name="Berriman M."/>
            <person name="Heitman J."/>
            <person name="Gow N.A."/>
            <person name="Lorenz M.C."/>
            <person name="Birren B.W."/>
            <person name="Kellis M."/>
            <person name="Cuomo C.A."/>
        </authorList>
    </citation>
    <scope>NUCLEOTIDE SEQUENCE [LARGE SCALE GENOMIC DNA]</scope>
    <source>
        <strain evidence="2">ATCC 6260 / CBS 566 / DSM 6381 / JCM 1539 / NBRC 10279 / NRRL Y-324</strain>
    </source>
</reference>
<name>A5DK16_PICGU</name>
<dbReference type="HOGENOM" id="CLU_1518436_0_0_1"/>
<dbReference type="GeneID" id="5126257"/>
<dbReference type="VEuPathDB" id="FungiDB:PGUG_03617"/>
<dbReference type="AlphaFoldDB" id="A5DK16"/>
<dbReference type="RefSeq" id="XP_001484236.2">
    <property type="nucleotide sequence ID" value="XM_001484186.1"/>
</dbReference>
<protein>
    <submittedName>
        <fullName evidence="1">Uncharacterized protein</fullName>
    </submittedName>
</protein>
<gene>
    <name evidence="1" type="ORF">PGUG_03617</name>
</gene>
<dbReference type="Proteomes" id="UP000001997">
    <property type="component" value="Unassembled WGS sequence"/>
</dbReference>
<sequence>MQSVAQNFICLSHSFMLTFISPKNSNSNSLEYVLRQIDLQYSHDPNSISQLIYINGSSPSKIVNLLDSQDFTFASDANMMTKFHYIRCETLANIIDAVSPPNITQQTTPNTVHVISGRVVIVDEPVSVGFRSGHDYVKVNAELVSVAQKLKKSGCTSYILDNVLHFLSVQANAVLEV</sequence>
<dbReference type="EMBL" id="CH408158">
    <property type="protein sequence ID" value="EDK39519.2"/>
    <property type="molecule type" value="Genomic_DNA"/>
</dbReference>
<proteinExistence type="predicted"/>